<proteinExistence type="predicted"/>
<dbReference type="Pfam" id="PF13468">
    <property type="entry name" value="Glyoxalase_3"/>
    <property type="match status" value="1"/>
</dbReference>
<sequence length="286" mass="31104">MSAPVWPVTGIDHILIAVRDLKQARTTYEGLGFRPTPMGRHTKLGSVNHCLMLENDYLELLAIDPESSVPNRWAGLLEVRQGVGAVALRSTDSRGAAVALRAAGLNPGDISEFSRPVERPDGVKDASFTVLHIDHAATPGLREFLCQHHTPELVWLPEYQGHPNGAKAISEVIVVAPDPSAVVAAQERMFNTRAMGNSPHARVIETGTATMMVMTPDAFLKRFPKASLVKAALPYVAGFSLRLRDTMASAGWFRKQGISFERSADGRAYLPPERACGVTLQFEMPA</sequence>
<evidence type="ECO:0000259" key="1">
    <source>
        <dbReference type="Pfam" id="PF13468"/>
    </source>
</evidence>
<reference evidence="2 3" key="1">
    <citation type="submission" date="2018-10" db="EMBL/GenBank/DDBJ databases">
        <title>Comparative analysis of microorganisms from saline springs in Andes Mountain Range, Colombia.</title>
        <authorList>
            <person name="Rubin E."/>
        </authorList>
    </citation>
    <scope>NUCLEOTIDE SEQUENCE [LARGE SCALE GENOMIC DNA]</scope>
    <source>
        <strain evidence="2 3">USBA 36</strain>
    </source>
</reference>
<dbReference type="Proteomes" id="UP000277424">
    <property type="component" value="Unassembled WGS sequence"/>
</dbReference>
<evidence type="ECO:0000313" key="2">
    <source>
        <dbReference type="EMBL" id="RKQ68338.1"/>
    </source>
</evidence>
<comment type="caution">
    <text evidence="2">The sequence shown here is derived from an EMBL/GenBank/DDBJ whole genome shotgun (WGS) entry which is preliminary data.</text>
</comment>
<dbReference type="PANTHER" id="PTHR40265:SF1">
    <property type="entry name" value="GLYOXALASE-LIKE DOMAIN-CONTAINING PROTEIN"/>
    <property type="match status" value="1"/>
</dbReference>
<feature type="domain" description="Glyoxalase-like" evidence="1">
    <location>
        <begin position="11"/>
        <end position="188"/>
    </location>
</feature>
<dbReference type="InterPro" id="IPR025870">
    <property type="entry name" value="Glyoxalase-like_dom"/>
</dbReference>
<name>A0A420WBH9_9PROT</name>
<dbReference type="OrthoDB" id="9812467at2"/>
<dbReference type="EMBL" id="RBIG01000003">
    <property type="protein sequence ID" value="RKQ68338.1"/>
    <property type="molecule type" value="Genomic_DNA"/>
</dbReference>
<dbReference type="InterPro" id="IPR029068">
    <property type="entry name" value="Glyas_Bleomycin-R_OHBP_Dase"/>
</dbReference>
<protein>
    <submittedName>
        <fullName evidence="2">Glyoxalase-like protein</fullName>
    </submittedName>
</protein>
<gene>
    <name evidence="2" type="ORF">BCL74_2816</name>
</gene>
<accession>A0A420WBH9</accession>
<organism evidence="2 3">
    <name type="scientific">Oceanibaculum indicum</name>
    <dbReference type="NCBI Taxonomy" id="526216"/>
    <lineage>
        <taxon>Bacteria</taxon>
        <taxon>Pseudomonadati</taxon>
        <taxon>Pseudomonadota</taxon>
        <taxon>Alphaproteobacteria</taxon>
        <taxon>Rhodospirillales</taxon>
        <taxon>Oceanibaculaceae</taxon>
        <taxon>Oceanibaculum</taxon>
    </lineage>
</organism>
<dbReference type="AlphaFoldDB" id="A0A420WBH9"/>
<dbReference type="Gene3D" id="3.10.180.10">
    <property type="entry name" value="2,3-Dihydroxybiphenyl 1,2-Dioxygenase, domain 1"/>
    <property type="match status" value="1"/>
</dbReference>
<dbReference type="RefSeq" id="WP_121220936.1">
    <property type="nucleotide sequence ID" value="NZ_RBIG01000003.1"/>
</dbReference>
<evidence type="ECO:0000313" key="3">
    <source>
        <dbReference type="Proteomes" id="UP000277424"/>
    </source>
</evidence>
<dbReference type="PANTHER" id="PTHR40265">
    <property type="entry name" value="BLL2707 PROTEIN"/>
    <property type="match status" value="1"/>
</dbReference>
<dbReference type="SUPFAM" id="SSF54593">
    <property type="entry name" value="Glyoxalase/Bleomycin resistance protein/Dihydroxybiphenyl dioxygenase"/>
    <property type="match status" value="1"/>
</dbReference>